<dbReference type="PANTHER" id="PTHR11177">
    <property type="entry name" value="CHITINASE"/>
    <property type="match status" value="1"/>
</dbReference>
<dbReference type="AlphaFoldDB" id="A0A6J1CQ93"/>
<dbReference type="GO" id="GO:0005576">
    <property type="term" value="C:extracellular region"/>
    <property type="evidence" value="ECO:0007669"/>
    <property type="project" value="TreeGrafter"/>
</dbReference>
<dbReference type="OrthoDB" id="76388at2759"/>
<dbReference type="RefSeq" id="XP_022143253.1">
    <property type="nucleotide sequence ID" value="XM_022287561.1"/>
</dbReference>
<dbReference type="KEGG" id="mcha:111013164"/>
<dbReference type="GO" id="GO:0005975">
    <property type="term" value="P:carbohydrate metabolic process"/>
    <property type="evidence" value="ECO:0007669"/>
    <property type="project" value="InterPro"/>
</dbReference>
<dbReference type="InterPro" id="IPR011583">
    <property type="entry name" value="Chitinase_II/V-like_cat"/>
</dbReference>
<dbReference type="GO" id="GO:0004568">
    <property type="term" value="F:chitinase activity"/>
    <property type="evidence" value="ECO:0007669"/>
    <property type="project" value="TreeGrafter"/>
</dbReference>
<evidence type="ECO:0000313" key="3">
    <source>
        <dbReference type="RefSeq" id="XP_022143253.1"/>
    </source>
</evidence>
<evidence type="ECO:0000313" key="2">
    <source>
        <dbReference type="Proteomes" id="UP000504603"/>
    </source>
</evidence>
<dbReference type="GO" id="GO:0006032">
    <property type="term" value="P:chitin catabolic process"/>
    <property type="evidence" value="ECO:0007669"/>
    <property type="project" value="TreeGrafter"/>
</dbReference>
<keyword evidence="2" id="KW-1185">Reference proteome</keyword>
<dbReference type="Pfam" id="PF00704">
    <property type="entry name" value="Glyco_hydro_18"/>
    <property type="match status" value="1"/>
</dbReference>
<dbReference type="CDD" id="cd02879">
    <property type="entry name" value="GH18_plant_chitinase_class_V"/>
    <property type="match status" value="1"/>
</dbReference>
<dbReference type="PROSITE" id="PS51910">
    <property type="entry name" value="GH18_2"/>
    <property type="match status" value="1"/>
</dbReference>
<dbReference type="Gene3D" id="3.10.50.10">
    <property type="match status" value="1"/>
</dbReference>
<dbReference type="Gene3D" id="3.20.20.80">
    <property type="entry name" value="Glycosidases"/>
    <property type="match status" value="1"/>
</dbReference>
<name>A0A6J1CQ93_MOMCH</name>
<dbReference type="SMART" id="SM00636">
    <property type="entry name" value="Glyco_18"/>
    <property type="match status" value="1"/>
</dbReference>
<gene>
    <name evidence="3" type="primary">LOC111013164</name>
</gene>
<feature type="domain" description="GH18" evidence="1">
    <location>
        <begin position="6"/>
        <end position="347"/>
    </location>
</feature>
<dbReference type="SUPFAM" id="SSF54556">
    <property type="entry name" value="Chitinase insertion domain"/>
    <property type="match status" value="1"/>
</dbReference>
<protein>
    <submittedName>
        <fullName evidence="3">Chitotriosidase-1-like</fullName>
    </submittedName>
</protein>
<sequence>MSHPTIVNGGYWLSSTAGKLPASNIDATLYTHLFCGYGEIDPTKHEVTIPSTEVSHFSEKVKVSNPSVKTLLSIRGDSKVFSDIAKVPTARDTFVNSSIKAAVDCGFDGLDLQWLYPSSPTDMQNFKTLIVKWRQAAVDDARNNNRPERILVASVPNLPYIEKNVEYPGEAIKQNLDWVNLVCYDFYTPAEGSSPDYTGPSSALFNRKSNSLSARFGIESWTKYVPPKKIVFGIPFHGWAWTLANALEHDVFSKATGLAASGQMDYSEVKKFIDAHASVSKNIPNDPRFGIAYAYAETTWIAYESESTIPVKIKFAKQNQLLGYFAWNISGDDDVNTLANAAQSNWQ</sequence>
<dbReference type="GeneID" id="111013164"/>
<reference evidence="3" key="1">
    <citation type="submission" date="2025-08" db="UniProtKB">
        <authorList>
            <consortium name="RefSeq"/>
        </authorList>
    </citation>
    <scope>IDENTIFICATION</scope>
    <source>
        <strain evidence="3">OHB3-1</strain>
    </source>
</reference>
<dbReference type="InterPro" id="IPR029070">
    <property type="entry name" value="Chitinase_insertion_sf"/>
</dbReference>
<evidence type="ECO:0000259" key="1">
    <source>
        <dbReference type="PROSITE" id="PS51910"/>
    </source>
</evidence>
<accession>A0A6J1CQ93</accession>
<dbReference type="PANTHER" id="PTHR11177:SF383">
    <property type="entry name" value="GLYCOSYL HYDROLASE FAMILY PROTEIN WITH CHITINASE INSERTION DOMAIN-CONTAINING PROTEIN"/>
    <property type="match status" value="1"/>
</dbReference>
<dbReference type="InterPro" id="IPR001223">
    <property type="entry name" value="Glyco_hydro18_cat"/>
</dbReference>
<dbReference type="InterPro" id="IPR050314">
    <property type="entry name" value="Glycosyl_Hydrlase_18"/>
</dbReference>
<organism evidence="2 3">
    <name type="scientific">Momordica charantia</name>
    <name type="common">Bitter gourd</name>
    <name type="synonym">Balsam pear</name>
    <dbReference type="NCBI Taxonomy" id="3673"/>
    <lineage>
        <taxon>Eukaryota</taxon>
        <taxon>Viridiplantae</taxon>
        <taxon>Streptophyta</taxon>
        <taxon>Embryophyta</taxon>
        <taxon>Tracheophyta</taxon>
        <taxon>Spermatophyta</taxon>
        <taxon>Magnoliopsida</taxon>
        <taxon>eudicotyledons</taxon>
        <taxon>Gunneridae</taxon>
        <taxon>Pentapetalae</taxon>
        <taxon>rosids</taxon>
        <taxon>fabids</taxon>
        <taxon>Cucurbitales</taxon>
        <taxon>Cucurbitaceae</taxon>
        <taxon>Momordiceae</taxon>
        <taxon>Momordica</taxon>
    </lineage>
</organism>
<dbReference type="InterPro" id="IPR017853">
    <property type="entry name" value="GH"/>
</dbReference>
<dbReference type="Proteomes" id="UP000504603">
    <property type="component" value="Unplaced"/>
</dbReference>
<dbReference type="GO" id="GO:0008061">
    <property type="term" value="F:chitin binding"/>
    <property type="evidence" value="ECO:0007669"/>
    <property type="project" value="InterPro"/>
</dbReference>
<dbReference type="SUPFAM" id="SSF51445">
    <property type="entry name" value="(Trans)glycosidases"/>
    <property type="match status" value="1"/>
</dbReference>
<proteinExistence type="predicted"/>